<dbReference type="Pfam" id="PF19578">
    <property type="entry name" value="DUF6090"/>
    <property type="match status" value="1"/>
</dbReference>
<organism evidence="2 3">
    <name type="scientific">Gilvirhabdus luticola</name>
    <dbReference type="NCBI Taxonomy" id="3079858"/>
    <lineage>
        <taxon>Bacteria</taxon>
        <taxon>Pseudomonadati</taxon>
        <taxon>Bacteroidota</taxon>
        <taxon>Flavobacteriia</taxon>
        <taxon>Flavobacteriales</taxon>
        <taxon>Flavobacteriaceae</taxon>
        <taxon>Gilvirhabdus</taxon>
    </lineage>
</organism>
<evidence type="ECO:0000256" key="1">
    <source>
        <dbReference type="SAM" id="Phobius"/>
    </source>
</evidence>
<keyword evidence="1" id="KW-0812">Transmembrane</keyword>
<protein>
    <submittedName>
        <fullName evidence="2">DUF6090 family protein</fullName>
    </submittedName>
</protein>
<dbReference type="RefSeq" id="WP_316663348.1">
    <property type="nucleotide sequence ID" value="NZ_JAWHTF010000009.1"/>
</dbReference>
<reference evidence="2 3" key="1">
    <citation type="submission" date="2023-10" db="EMBL/GenBank/DDBJ databases">
        <title>Marimonas sp. nov. isolated from tidal mud flat.</title>
        <authorList>
            <person name="Jaincy N.J."/>
            <person name="Srinivasan S."/>
            <person name="Lee S.-S."/>
        </authorList>
    </citation>
    <scope>NUCLEOTIDE SEQUENCE [LARGE SCALE GENOMIC DNA]</scope>
    <source>
        <strain evidence="2 3">MJ-SS3</strain>
    </source>
</reference>
<gene>
    <name evidence="2" type="ORF">RXV94_13720</name>
</gene>
<keyword evidence="3" id="KW-1185">Reference proteome</keyword>
<dbReference type="EMBL" id="JAWHTF010000009">
    <property type="protein sequence ID" value="MDU8887225.1"/>
    <property type="molecule type" value="Genomic_DNA"/>
</dbReference>
<evidence type="ECO:0000313" key="2">
    <source>
        <dbReference type="EMBL" id="MDU8887225.1"/>
    </source>
</evidence>
<dbReference type="InterPro" id="IPR045749">
    <property type="entry name" value="DUF6090"/>
</dbReference>
<keyword evidence="1" id="KW-0472">Membrane</keyword>
<feature type="transmembrane region" description="Helical" evidence="1">
    <location>
        <begin position="21"/>
        <end position="42"/>
    </location>
</feature>
<accession>A0ABU3U9Z8</accession>
<sequence length="245" mass="28632">MIKFFRNIRKRLLAEGKTANYLKYAIGEIVLVVIGILIALQINNWNENRKVLLQEKQLLLNLQAEFKDNLQDLDSITLEVDKVIGSLEKVFDLFSPTHINQPVDSLNIWLSKALNSPNWKPSEYLLNSLNNSGNITGFKNENLKLLLYKWSRQQKEMNEVQQRTEKTGEEIISYLKEFGSLRNVDVANKEFNYRPSTIFTCNNTLLSDSKFENYMDDKLYMYKITQKSLQNARKTIVQLIEETRI</sequence>
<name>A0ABU3U9Z8_9FLAO</name>
<evidence type="ECO:0000313" key="3">
    <source>
        <dbReference type="Proteomes" id="UP001268651"/>
    </source>
</evidence>
<comment type="caution">
    <text evidence="2">The sequence shown here is derived from an EMBL/GenBank/DDBJ whole genome shotgun (WGS) entry which is preliminary data.</text>
</comment>
<dbReference type="Proteomes" id="UP001268651">
    <property type="component" value="Unassembled WGS sequence"/>
</dbReference>
<keyword evidence="1" id="KW-1133">Transmembrane helix</keyword>
<proteinExistence type="predicted"/>